<gene>
    <name evidence="1" type="ORF">MY1_1510</name>
</gene>
<reference evidence="1 2" key="1">
    <citation type="journal article" date="2011" name="J. Bacteriol.">
        <title>Genome Sequence of an Ammonia-Oxidizing Soil Archaeon, "Candidatus Nitrosoarchaeum koreensis" MY1.</title>
        <authorList>
            <person name="Kim B.K."/>
            <person name="Jung M.Y."/>
            <person name="Yu D.S."/>
            <person name="Park S.J."/>
            <person name="Oh T.K."/>
            <person name="Rhee S.K."/>
            <person name="Kim J.F."/>
        </authorList>
    </citation>
    <scope>NUCLEOTIDE SEQUENCE [LARGE SCALE GENOMIC DNA]</scope>
    <source>
        <strain evidence="1 2">MY1</strain>
    </source>
</reference>
<keyword evidence="2" id="KW-1185">Reference proteome</keyword>
<organism evidence="1 2">
    <name type="scientific">Nitrosarchaeum koreense MY1</name>
    <dbReference type="NCBI Taxonomy" id="1001994"/>
    <lineage>
        <taxon>Archaea</taxon>
        <taxon>Nitrososphaerota</taxon>
        <taxon>Nitrososphaeria</taxon>
        <taxon>Nitrosopumilales</taxon>
        <taxon>Nitrosopumilaceae</taxon>
        <taxon>Nitrosarchaeum</taxon>
    </lineage>
</organism>
<comment type="caution">
    <text evidence="1">The sequence shown here is derived from an EMBL/GenBank/DDBJ whole genome shotgun (WGS) entry which is preliminary data.</text>
</comment>
<evidence type="ECO:0000313" key="1">
    <source>
        <dbReference type="EMBL" id="EGP94265.1"/>
    </source>
</evidence>
<dbReference type="EMBL" id="AFPU01000001">
    <property type="protein sequence ID" value="EGP94265.1"/>
    <property type="molecule type" value="Genomic_DNA"/>
</dbReference>
<dbReference type="AlphaFoldDB" id="F9CU64"/>
<protein>
    <submittedName>
        <fullName evidence="1">Uncharacterized protein</fullName>
    </submittedName>
</protein>
<proteinExistence type="predicted"/>
<dbReference type="RefSeq" id="WP_007551217.1">
    <property type="nucleotide sequence ID" value="NZ_AFPU01000001.1"/>
</dbReference>
<dbReference type="Proteomes" id="UP000004440">
    <property type="component" value="Unassembled WGS sequence"/>
</dbReference>
<sequence length="193" mass="22607">MKTKHNLNRLGIFSIFLLLLPVIVLPLSFAEVKVDENMCKQMYVRYKEMGNQKFQEKYKDRQSIYNCIKLYKNSDWNFVGKSKIDKYYSNLELLSHNKLGKKADVKILYSIPTDSEKFLVKFKACADSTILKPSFLIQSKSEQYIGVTNKILKKDTCNDYRTYVNAKYQSDIKIDNILDLSKYKHIKSGNLKI</sequence>
<dbReference type="OrthoDB" id="12147at2157"/>
<name>F9CU64_9ARCH</name>
<accession>F9CU64</accession>
<evidence type="ECO:0000313" key="2">
    <source>
        <dbReference type="Proteomes" id="UP000004440"/>
    </source>
</evidence>